<feature type="transmembrane region" description="Helical" evidence="1">
    <location>
        <begin position="12"/>
        <end position="31"/>
    </location>
</feature>
<protein>
    <submittedName>
        <fullName evidence="2">Uncharacterized protein</fullName>
    </submittedName>
</protein>
<sequence length="186" mass="20637">MDKIVLKQKSSAYLIVGDIFESVCAALAVWLAWPNRYAAVLALCAAAALLAYRIRNDGRTVTLTRTQLRRQRRYGRAQMLPLSDYSGVGVAVTRVGMYHLTSVAQVALIPHNKLAQAALVWETAYRDDMKSPIAYPEAETLAQQIAEFANLENYGLLGRLTSDGDWYYLAHRRPGSPDLFGGYHGS</sequence>
<evidence type="ECO:0000313" key="3">
    <source>
        <dbReference type="Proteomes" id="UP000004105"/>
    </source>
</evidence>
<keyword evidence="1" id="KW-0472">Membrane</keyword>
<dbReference type="HOGENOM" id="CLU_1452997_0_0_4"/>
<keyword evidence="3" id="KW-1185">Reference proteome</keyword>
<feature type="transmembrane region" description="Helical" evidence="1">
    <location>
        <begin position="37"/>
        <end position="54"/>
    </location>
</feature>
<evidence type="ECO:0000256" key="1">
    <source>
        <dbReference type="SAM" id="Phobius"/>
    </source>
</evidence>
<gene>
    <name evidence="2" type="ORF">HMPREF9123_1520</name>
</gene>
<evidence type="ECO:0000313" key="2">
    <source>
        <dbReference type="EMBL" id="EGF10849.1"/>
    </source>
</evidence>
<accession>F2BCR5</accession>
<keyword evidence="1" id="KW-1133">Transmembrane helix</keyword>
<proteinExistence type="predicted"/>
<dbReference type="RefSeq" id="WP_007342528.1">
    <property type="nucleotide sequence ID" value="NZ_GL878494.1"/>
</dbReference>
<name>F2BCR5_9NEIS</name>
<keyword evidence="1" id="KW-0812">Transmembrane</keyword>
<dbReference type="EMBL" id="AFAY01000030">
    <property type="protein sequence ID" value="EGF10849.1"/>
    <property type="molecule type" value="Genomic_DNA"/>
</dbReference>
<comment type="caution">
    <text evidence="2">The sequence shown here is derived from an EMBL/GenBank/DDBJ whole genome shotgun (WGS) entry which is preliminary data.</text>
</comment>
<reference evidence="2 3" key="1">
    <citation type="submission" date="2011-02" db="EMBL/GenBank/DDBJ databases">
        <authorList>
            <person name="Muzny D."/>
            <person name="Qin X."/>
            <person name="Deng J."/>
            <person name="Jiang H."/>
            <person name="Liu Y."/>
            <person name="Qu J."/>
            <person name="Song X.-Z."/>
            <person name="Zhang L."/>
            <person name="Thornton R."/>
            <person name="Coyle M."/>
            <person name="Francisco L."/>
            <person name="Jackson L."/>
            <person name="Javaid M."/>
            <person name="Korchina V."/>
            <person name="Kovar C."/>
            <person name="Mata R."/>
            <person name="Mathew T."/>
            <person name="Ngo R."/>
            <person name="Nguyen L."/>
            <person name="Nguyen N."/>
            <person name="Okwuonu G."/>
            <person name="Ongeri F."/>
            <person name="Pham C."/>
            <person name="Simmons D."/>
            <person name="Wilczek-Boney K."/>
            <person name="Hale W."/>
            <person name="Jakkamsetti A."/>
            <person name="Pham P."/>
            <person name="Ruth R."/>
            <person name="San Lucas F."/>
            <person name="Warren J."/>
            <person name="Zhang J."/>
            <person name="Zhao Z."/>
            <person name="Zhou C."/>
            <person name="Zhu D."/>
            <person name="Lee S."/>
            <person name="Bess C."/>
            <person name="Blankenburg K."/>
            <person name="Forbes L."/>
            <person name="Fu Q."/>
            <person name="Gubbala S."/>
            <person name="Hirani K."/>
            <person name="Jayaseelan J.C."/>
            <person name="Lara F."/>
            <person name="Munidasa M."/>
            <person name="Palculict T."/>
            <person name="Patil S."/>
            <person name="Pu L.-L."/>
            <person name="Saada N."/>
            <person name="Tang L."/>
            <person name="Weissenberger G."/>
            <person name="Zhu Y."/>
            <person name="Hemphill L."/>
            <person name="Shang Y."/>
            <person name="Youmans B."/>
            <person name="Ayvaz T."/>
            <person name="Ross M."/>
            <person name="Santibanez J."/>
            <person name="Aqrawi P."/>
            <person name="Gross S."/>
            <person name="Joshi V."/>
            <person name="Fowler G."/>
            <person name="Nazareth L."/>
            <person name="Reid J."/>
            <person name="Worley K."/>
            <person name="Petrosino J."/>
            <person name="Highlander S."/>
            <person name="Gibbs R."/>
        </authorList>
    </citation>
    <scope>NUCLEOTIDE SEQUENCE [LARGE SCALE GENOMIC DNA]</scope>
    <source>
        <strain evidence="2 3">ATCC BAA-1200</strain>
    </source>
</reference>
<dbReference type="STRING" id="267212.GCA_001063965_01636"/>
<dbReference type="Proteomes" id="UP000004105">
    <property type="component" value="Unassembled WGS sequence"/>
</dbReference>
<organism evidence="2 3">
    <name type="scientific">Neisseria bacilliformis ATCC BAA-1200</name>
    <dbReference type="NCBI Taxonomy" id="888742"/>
    <lineage>
        <taxon>Bacteria</taxon>
        <taxon>Pseudomonadati</taxon>
        <taxon>Pseudomonadota</taxon>
        <taxon>Betaproteobacteria</taxon>
        <taxon>Neisseriales</taxon>
        <taxon>Neisseriaceae</taxon>
        <taxon>Neisseria</taxon>
    </lineage>
</organism>
<dbReference type="AlphaFoldDB" id="F2BCR5"/>